<feature type="compositionally biased region" description="Basic and acidic residues" evidence="1">
    <location>
        <begin position="56"/>
        <end position="68"/>
    </location>
</feature>
<organism evidence="2 3">
    <name type="scientific">Halalkalicoccus tibetensis</name>
    <dbReference type="NCBI Taxonomy" id="175632"/>
    <lineage>
        <taxon>Archaea</taxon>
        <taxon>Methanobacteriati</taxon>
        <taxon>Methanobacteriota</taxon>
        <taxon>Stenosarchaea group</taxon>
        <taxon>Halobacteria</taxon>
        <taxon>Halobacteriales</taxon>
        <taxon>Halococcaceae</taxon>
        <taxon>Halalkalicoccus</taxon>
    </lineage>
</organism>
<dbReference type="Proteomes" id="UP001596312">
    <property type="component" value="Unassembled WGS sequence"/>
</dbReference>
<dbReference type="AlphaFoldDB" id="A0ABD5V5X8"/>
<comment type="caution">
    <text evidence="2">The sequence shown here is derived from an EMBL/GenBank/DDBJ whole genome shotgun (WGS) entry which is preliminary data.</text>
</comment>
<keyword evidence="3" id="KW-1185">Reference proteome</keyword>
<name>A0ABD5V5X8_9EURY</name>
<dbReference type="EMBL" id="JBHSXQ010000006">
    <property type="protein sequence ID" value="MFC6906872.1"/>
    <property type="molecule type" value="Genomic_DNA"/>
</dbReference>
<feature type="region of interest" description="Disordered" evidence="1">
    <location>
        <begin position="49"/>
        <end position="68"/>
    </location>
</feature>
<evidence type="ECO:0000256" key="1">
    <source>
        <dbReference type="SAM" id="MobiDB-lite"/>
    </source>
</evidence>
<evidence type="ECO:0000313" key="2">
    <source>
        <dbReference type="EMBL" id="MFC6906872.1"/>
    </source>
</evidence>
<sequence length="100" mass="11615">MQFTVTDHQADEQREYDYPVRLEYTECNFGGERPWFRCPGVVEHKQAPLGGGMVEASRETRREEEHTYAEGEFRAFEPGEAVICRQGSGHVHGRIRMLDR</sequence>
<evidence type="ECO:0000313" key="3">
    <source>
        <dbReference type="Proteomes" id="UP001596312"/>
    </source>
</evidence>
<dbReference type="RefSeq" id="WP_340605454.1">
    <property type="nucleotide sequence ID" value="NZ_JBBMXV010000006.1"/>
</dbReference>
<gene>
    <name evidence="2" type="ORF">ACFQGH_16890</name>
</gene>
<proteinExistence type="predicted"/>
<protein>
    <submittedName>
        <fullName evidence="2">Uncharacterized protein</fullName>
    </submittedName>
</protein>
<reference evidence="2 3" key="1">
    <citation type="journal article" date="2019" name="Int. J. Syst. Evol. Microbiol.">
        <title>The Global Catalogue of Microorganisms (GCM) 10K type strain sequencing project: providing services to taxonomists for standard genome sequencing and annotation.</title>
        <authorList>
            <consortium name="The Broad Institute Genomics Platform"/>
            <consortium name="The Broad Institute Genome Sequencing Center for Infectious Disease"/>
            <person name="Wu L."/>
            <person name="Ma J."/>
        </authorList>
    </citation>
    <scope>NUCLEOTIDE SEQUENCE [LARGE SCALE GENOMIC DNA]</scope>
    <source>
        <strain evidence="2 3">CGMCC 1.3240</strain>
    </source>
</reference>
<accession>A0ABD5V5X8</accession>